<keyword evidence="3" id="KW-1185">Reference proteome</keyword>
<sequence length="126" mass="13411">MNDSSEWIKFQSEESVAEQGESLAQDCGSLSLSDLQTLSLNGIDCWSEVGPEASPPTSIQGLFHLGSVSRDSSVLSKTPGTGEQAQRCMQPTQGKGLHPLEHLLSPRPGDSKQDPDGHPPIDQAEA</sequence>
<dbReference type="EMBL" id="KB320648">
    <property type="protein sequence ID" value="ELW66512.1"/>
    <property type="molecule type" value="Genomic_DNA"/>
</dbReference>
<evidence type="ECO:0000313" key="2">
    <source>
        <dbReference type="EMBL" id="ELW66512.1"/>
    </source>
</evidence>
<reference evidence="3" key="1">
    <citation type="submission" date="2012-07" db="EMBL/GenBank/DDBJ databases">
        <title>Genome of the Chinese tree shrew, a rising model animal genetically related to primates.</title>
        <authorList>
            <person name="Zhang G."/>
            <person name="Fan Y."/>
            <person name="Yao Y."/>
            <person name="Huang Z."/>
        </authorList>
    </citation>
    <scope>NUCLEOTIDE SEQUENCE [LARGE SCALE GENOMIC DNA]</scope>
</reference>
<reference evidence="3" key="2">
    <citation type="journal article" date="2013" name="Nat. Commun.">
        <title>Genome of the Chinese tree shrew.</title>
        <authorList>
            <person name="Fan Y."/>
            <person name="Huang Z.Y."/>
            <person name="Cao C.C."/>
            <person name="Chen C.S."/>
            <person name="Chen Y.X."/>
            <person name="Fan D.D."/>
            <person name="He J."/>
            <person name="Hou H.L."/>
            <person name="Hu L."/>
            <person name="Hu X.T."/>
            <person name="Jiang X.T."/>
            <person name="Lai R."/>
            <person name="Lang Y.S."/>
            <person name="Liang B."/>
            <person name="Liao S.G."/>
            <person name="Mu D."/>
            <person name="Ma Y.Y."/>
            <person name="Niu Y.Y."/>
            <person name="Sun X.Q."/>
            <person name="Xia J.Q."/>
            <person name="Xiao J."/>
            <person name="Xiong Z.Q."/>
            <person name="Xu L."/>
            <person name="Yang L."/>
            <person name="Zhang Y."/>
            <person name="Zhao W."/>
            <person name="Zhao X.D."/>
            <person name="Zheng Y.T."/>
            <person name="Zhou J.M."/>
            <person name="Zhu Y.B."/>
            <person name="Zhang G.J."/>
            <person name="Wang J."/>
            <person name="Yao Y.G."/>
        </authorList>
    </citation>
    <scope>NUCLEOTIDE SEQUENCE [LARGE SCALE GENOMIC DNA]</scope>
</reference>
<organism evidence="2 3">
    <name type="scientific">Tupaia chinensis</name>
    <name type="common">Chinese tree shrew</name>
    <name type="synonym">Tupaia belangeri chinensis</name>
    <dbReference type="NCBI Taxonomy" id="246437"/>
    <lineage>
        <taxon>Eukaryota</taxon>
        <taxon>Metazoa</taxon>
        <taxon>Chordata</taxon>
        <taxon>Craniata</taxon>
        <taxon>Vertebrata</taxon>
        <taxon>Euteleostomi</taxon>
        <taxon>Mammalia</taxon>
        <taxon>Eutheria</taxon>
        <taxon>Euarchontoglires</taxon>
        <taxon>Scandentia</taxon>
        <taxon>Tupaiidae</taxon>
        <taxon>Tupaia</taxon>
    </lineage>
</organism>
<feature type="region of interest" description="Disordered" evidence="1">
    <location>
        <begin position="70"/>
        <end position="126"/>
    </location>
</feature>
<name>L9KZG2_TUPCH</name>
<dbReference type="AlphaFoldDB" id="L9KZG2"/>
<evidence type="ECO:0000313" key="3">
    <source>
        <dbReference type="Proteomes" id="UP000011518"/>
    </source>
</evidence>
<protein>
    <submittedName>
        <fullName evidence="2">Uncharacterized protein</fullName>
    </submittedName>
</protein>
<gene>
    <name evidence="2" type="ORF">TREES_T100017044</name>
</gene>
<accession>L9KZG2</accession>
<feature type="compositionally biased region" description="Polar residues" evidence="1">
    <location>
        <begin position="70"/>
        <end position="93"/>
    </location>
</feature>
<evidence type="ECO:0000256" key="1">
    <source>
        <dbReference type="SAM" id="MobiDB-lite"/>
    </source>
</evidence>
<dbReference type="Proteomes" id="UP000011518">
    <property type="component" value="Unassembled WGS sequence"/>
</dbReference>
<dbReference type="InParanoid" id="L9KZG2"/>
<feature type="compositionally biased region" description="Basic and acidic residues" evidence="1">
    <location>
        <begin position="109"/>
        <end position="119"/>
    </location>
</feature>
<proteinExistence type="predicted"/>